<evidence type="ECO:0000313" key="2">
    <source>
        <dbReference type="Proteomes" id="UP001408356"/>
    </source>
</evidence>
<accession>A0ABR2UJL0</accession>
<proteinExistence type="predicted"/>
<gene>
    <name evidence="1" type="ORF">SUNI508_10916</name>
</gene>
<reference evidence="1 2" key="1">
    <citation type="journal article" date="2024" name="J. Plant Pathol.">
        <title>Sequence and assembly of the genome of Seiridium unicorne, isolate CBS 538.82, causal agent of cypress canker disease.</title>
        <authorList>
            <person name="Scali E."/>
            <person name="Rocca G.D."/>
            <person name="Danti R."/>
            <person name="Garbelotto M."/>
            <person name="Barberini S."/>
            <person name="Baroncelli R."/>
            <person name="Emiliani G."/>
        </authorList>
    </citation>
    <scope>NUCLEOTIDE SEQUENCE [LARGE SCALE GENOMIC DNA]</scope>
    <source>
        <strain evidence="1 2">BM-138-508</strain>
    </source>
</reference>
<dbReference type="Proteomes" id="UP001408356">
    <property type="component" value="Unassembled WGS sequence"/>
</dbReference>
<organism evidence="1 2">
    <name type="scientific">Seiridium unicorne</name>
    <dbReference type="NCBI Taxonomy" id="138068"/>
    <lineage>
        <taxon>Eukaryota</taxon>
        <taxon>Fungi</taxon>
        <taxon>Dikarya</taxon>
        <taxon>Ascomycota</taxon>
        <taxon>Pezizomycotina</taxon>
        <taxon>Sordariomycetes</taxon>
        <taxon>Xylariomycetidae</taxon>
        <taxon>Amphisphaeriales</taxon>
        <taxon>Sporocadaceae</taxon>
        <taxon>Seiridium</taxon>
    </lineage>
</organism>
<comment type="caution">
    <text evidence="1">The sequence shown here is derived from an EMBL/GenBank/DDBJ whole genome shotgun (WGS) entry which is preliminary data.</text>
</comment>
<name>A0ABR2UJL0_9PEZI</name>
<dbReference type="EMBL" id="JARVKF010000422">
    <property type="protein sequence ID" value="KAK9414798.1"/>
    <property type="molecule type" value="Genomic_DNA"/>
</dbReference>
<sequence length="80" mass="9071">MFATRPIVRCVVWRDLRPRKYERGARALSARVGITIMYLVGFRVSKAGRTQGLVSAELRAAEDRDTSTSRLDGLEPYLRS</sequence>
<keyword evidence="2" id="KW-1185">Reference proteome</keyword>
<evidence type="ECO:0000313" key="1">
    <source>
        <dbReference type="EMBL" id="KAK9414798.1"/>
    </source>
</evidence>
<protein>
    <submittedName>
        <fullName evidence="1">Uncharacterized protein</fullName>
    </submittedName>
</protein>